<feature type="compositionally biased region" description="Low complexity" evidence="1">
    <location>
        <begin position="664"/>
        <end position="673"/>
    </location>
</feature>
<dbReference type="EMBL" id="JAMQON010000004">
    <property type="protein sequence ID" value="MDS0260504.1"/>
    <property type="molecule type" value="Genomic_DNA"/>
</dbReference>
<feature type="compositionally biased region" description="Polar residues" evidence="1">
    <location>
        <begin position="1335"/>
        <end position="1391"/>
    </location>
</feature>
<dbReference type="Proteomes" id="UP001259659">
    <property type="component" value="Unassembled WGS sequence"/>
</dbReference>
<feature type="compositionally biased region" description="Polar residues" evidence="1">
    <location>
        <begin position="1434"/>
        <end position="1448"/>
    </location>
</feature>
<organism evidence="2 3">
    <name type="scientific">Haloarcula saliterrae</name>
    <dbReference type="NCBI Taxonomy" id="2950534"/>
    <lineage>
        <taxon>Archaea</taxon>
        <taxon>Methanobacteriati</taxon>
        <taxon>Methanobacteriota</taxon>
        <taxon>Stenosarchaea group</taxon>
        <taxon>Halobacteria</taxon>
        <taxon>Halobacteriales</taxon>
        <taxon>Haloarculaceae</taxon>
        <taxon>Haloarcula</taxon>
    </lineage>
</organism>
<protein>
    <submittedName>
        <fullName evidence="2">Uncharacterized protein</fullName>
    </submittedName>
</protein>
<proteinExistence type="predicted"/>
<feature type="compositionally biased region" description="Polar residues" evidence="1">
    <location>
        <begin position="453"/>
        <end position="468"/>
    </location>
</feature>
<dbReference type="RefSeq" id="WP_310920193.1">
    <property type="nucleotide sequence ID" value="NZ_JAMQON010000004.1"/>
</dbReference>
<feature type="compositionally biased region" description="Polar residues" evidence="1">
    <location>
        <begin position="785"/>
        <end position="801"/>
    </location>
</feature>
<accession>A0ABU2FE29</accession>
<feature type="compositionally biased region" description="Polar residues" evidence="1">
    <location>
        <begin position="1399"/>
        <end position="1423"/>
    </location>
</feature>
<feature type="region of interest" description="Disordered" evidence="1">
    <location>
        <begin position="74"/>
        <end position="1738"/>
    </location>
</feature>
<evidence type="ECO:0000313" key="2">
    <source>
        <dbReference type="EMBL" id="MDS0260504.1"/>
    </source>
</evidence>
<keyword evidence="3" id="KW-1185">Reference proteome</keyword>
<feature type="compositionally biased region" description="Basic and acidic residues" evidence="1">
    <location>
        <begin position="845"/>
        <end position="854"/>
    </location>
</feature>
<feature type="compositionally biased region" description="Basic and acidic residues" evidence="1">
    <location>
        <begin position="1524"/>
        <end position="1536"/>
    </location>
</feature>
<feature type="compositionally biased region" description="Low complexity" evidence="1">
    <location>
        <begin position="337"/>
        <end position="373"/>
    </location>
</feature>
<gene>
    <name evidence="2" type="ORF">NDI56_13950</name>
</gene>
<feature type="compositionally biased region" description="Basic and acidic residues" evidence="1">
    <location>
        <begin position="732"/>
        <end position="742"/>
    </location>
</feature>
<feature type="compositionally biased region" description="Polar residues" evidence="1">
    <location>
        <begin position="1606"/>
        <end position="1645"/>
    </location>
</feature>
<feature type="compositionally biased region" description="Low complexity" evidence="1">
    <location>
        <begin position="305"/>
        <end position="316"/>
    </location>
</feature>
<feature type="compositionally biased region" description="Polar residues" evidence="1">
    <location>
        <begin position="815"/>
        <end position="835"/>
    </location>
</feature>
<feature type="compositionally biased region" description="Polar residues" evidence="1">
    <location>
        <begin position="1216"/>
        <end position="1234"/>
    </location>
</feature>
<feature type="compositionally biased region" description="Low complexity" evidence="1">
    <location>
        <begin position="403"/>
        <end position="415"/>
    </location>
</feature>
<feature type="compositionally biased region" description="Polar residues" evidence="1">
    <location>
        <begin position="581"/>
        <end position="607"/>
    </location>
</feature>
<name>A0ABU2FE29_9EURY</name>
<evidence type="ECO:0000256" key="1">
    <source>
        <dbReference type="SAM" id="MobiDB-lite"/>
    </source>
</evidence>
<evidence type="ECO:0000313" key="3">
    <source>
        <dbReference type="Proteomes" id="UP001259659"/>
    </source>
</evidence>
<sequence>MTGDNLTLEPTCRNIGQLTDRRLGDGPGISGLGSRLESIATLDTDRLGGRLGRRVVHKHGLSDLVVRLLGRRGAEPAAGGDDDEAESYELTYPPLDETRSDPTSAPLDGVSVPDSPLAGTTPSPIAHRPAPSGSGPTDRRLTPTRAGTPGSEPSGETTRADATASHRQDAYPDSFAGHRASPATEEVSPATGVDATSQPRSETGVTGAAERPGNAARQSPSGHISRRQFDRLTRRASATRTVLVDESRSTDRSPAATQPISGRPEADQSPARSGDSGTRSDGTDARPAPATGDTRRGRLPTVETPSSAVSGASSPPADTPPSRVGPSQSLPRHESTSARTAATSATDSAASPPETASAAADRAVDVATTRVDAPVPTATAPVETRAPPAADSQTTVASDHATRVASLAARSSAVHAHTRFDRTYPEADSPTRSVTDREAGHADVPGVAATTARPETTVSPAAGETQSRGVAAPRSRSREDRTPAGTRTLVRTGDDTRQSATDGVESSPLHRSLATSAAVLDTGAGQRTDSDPEGTPVATVTAVSRLTADATARLDRSRSATATGPSSTMTRSRASEGDVSPVSTPSASDVSTPQQLAPASRSPSIDTDGTAESGAIRTAKTTDSDAAIPEPASSDAGMRRRPTVHSGSETAEPESTARSRPAGVHVPPTTLVTPSPPQSRSSPEAVSGERPRTPTEPRRRGSTPLHSHGRVVTDPDATLAVGPATASPGRSPDAHSRGRPSSEGDTAEGAVGEVDQSVSEAVARTAVVSGVQPTPSERSGEKSETPAQSPPSAGRPLSTTDQYRERPVTADDEWSSASVDTGGTGQSSTRATTRPHTGGEFATPDLEHRTRSVHDVTTAAPGRRAVGSHSRATAVQRLPDSTRRRVTRQQPSSDAGDTQRPSAPRRVAASRATTPGNTVGGDSSVARQETGVSTAGSRVASSGHDVDDPVSEVAVAEPGDVDPVSGAAGRDGSKVDAMSGADADSRNRPDTAPLRRSSAAAHFGVSDTNGRSPAGDPSAGWAGSPLDGATGLTRTDAAVSGVSPGVVERTSRAQSMLGTPHRREYAPVSGDADGSAPSPARVSTLPQSSSETPATSLGGAVDTPRGNGHISRLQAPRTSVGGPARSQAASEATERPTTHDPATGTPAGRSTTPDTGRTDPSPVDAEDRSNRREGVPTSVEQSSPPSESDPLAGTVAESPVGDPRSTNAVQRAEAGSRSSASPLATAVESGQSADETPARRWRLGSLPPDASNGHRSATIGVDTANRRQPAMTGVDAVDPQRSATTADTANRERSAPTVNAADQRSAPTADTANRERFAPGVDTVTRERFAPTVNAPDQRSATSVDTVTRQRSAPTANAADQRSAPTANAADQRSAPTANAADQRSAPSVDTATRERSAPTVNAADQRSAPSVDTDNQQRSVTTVDGADRLAATSIDTVTRQLSPTSVDTVDRQRSAKTTPDPTAGGPRVDGATGRNGVEGSDDAGTETGGSARTDVRRTPPGESAATDGTVDGNAVAGTPSQPGRREPVAGSEPDRQTPVGDRASVGTLTTARDRSATADATATVSRRRPSTEVGVLSTGEKSFAETIKYNREVSEYNVSDDGAHASSTERTTTPEPQTDTSLVYQQGQSTDTAEASARSGSTAETLEDSEKSQSYTAEFPSERAGAAGGAVAGGSDRRGPASPTDPGTGRNGPSDDVFGESSFDSRGRPDGDVGSALSDRPADRSADTTERADSRLRGIDVQLSEQSMQLNADVDRLVDILYRKLERKRRIERQRRGF</sequence>
<reference evidence="2 3" key="1">
    <citation type="submission" date="2022-06" db="EMBL/GenBank/DDBJ databases">
        <title>Haloarcula sp. a new haloarchaeum isolate from saline soil.</title>
        <authorList>
            <person name="Strakova D."/>
            <person name="Galisteo C."/>
            <person name="Sanchez-Porro C."/>
            <person name="Ventosa A."/>
        </authorList>
    </citation>
    <scope>NUCLEOTIDE SEQUENCE [LARGE SCALE GENOMIC DNA]</scope>
    <source>
        <strain evidence="2 3">S1CR25-12</strain>
    </source>
</reference>
<feature type="compositionally biased region" description="Basic and acidic residues" evidence="1">
    <location>
        <begin position="1165"/>
        <end position="1174"/>
    </location>
</feature>
<feature type="compositionally biased region" description="Low complexity" evidence="1">
    <location>
        <begin position="900"/>
        <end position="912"/>
    </location>
</feature>
<feature type="compositionally biased region" description="Basic and acidic residues" evidence="1">
    <location>
        <begin position="687"/>
        <end position="699"/>
    </location>
</feature>
<feature type="compositionally biased region" description="Polar residues" evidence="1">
    <location>
        <begin position="913"/>
        <end position="940"/>
    </location>
</feature>
<feature type="compositionally biased region" description="Polar residues" evidence="1">
    <location>
        <begin position="194"/>
        <end position="204"/>
    </location>
</feature>
<feature type="compositionally biased region" description="Polar residues" evidence="1">
    <location>
        <begin position="1296"/>
        <end position="1311"/>
    </location>
</feature>
<feature type="compositionally biased region" description="Polar residues" evidence="1">
    <location>
        <begin position="1084"/>
        <end position="1095"/>
    </location>
</feature>
<comment type="caution">
    <text evidence="2">The sequence shown here is derived from an EMBL/GenBank/DDBJ whole genome shotgun (WGS) entry which is preliminary data.</text>
</comment>
<feature type="compositionally biased region" description="Basic and acidic residues" evidence="1">
    <location>
        <begin position="1721"/>
        <end position="1738"/>
    </location>
</feature>
<feature type="compositionally biased region" description="Polar residues" evidence="1">
    <location>
        <begin position="559"/>
        <end position="572"/>
    </location>
</feature>